<keyword evidence="3" id="KW-1185">Reference proteome</keyword>
<feature type="transmembrane region" description="Helical" evidence="1">
    <location>
        <begin position="256"/>
        <end position="272"/>
    </location>
</feature>
<accession>A0A8J3VKC2</accession>
<comment type="caution">
    <text evidence="2">The sequence shown here is derived from an EMBL/GenBank/DDBJ whole genome shotgun (WGS) entry which is preliminary data.</text>
</comment>
<feature type="transmembrane region" description="Helical" evidence="1">
    <location>
        <begin position="115"/>
        <end position="137"/>
    </location>
</feature>
<proteinExistence type="predicted"/>
<dbReference type="Proteomes" id="UP000612899">
    <property type="component" value="Unassembled WGS sequence"/>
</dbReference>
<evidence type="ECO:0000313" key="3">
    <source>
        <dbReference type="Proteomes" id="UP000612899"/>
    </source>
</evidence>
<feature type="transmembrane region" description="Helical" evidence="1">
    <location>
        <begin position="90"/>
        <end position="109"/>
    </location>
</feature>
<reference evidence="2" key="1">
    <citation type="submission" date="2021-01" db="EMBL/GenBank/DDBJ databases">
        <title>Whole genome shotgun sequence of Rhizocola hellebori NBRC 109834.</title>
        <authorList>
            <person name="Komaki H."/>
            <person name="Tamura T."/>
        </authorList>
    </citation>
    <scope>NUCLEOTIDE SEQUENCE</scope>
    <source>
        <strain evidence="2">NBRC 109834</strain>
    </source>
</reference>
<feature type="transmembrane region" description="Helical" evidence="1">
    <location>
        <begin position="213"/>
        <end position="236"/>
    </location>
</feature>
<organism evidence="2 3">
    <name type="scientific">Rhizocola hellebori</name>
    <dbReference type="NCBI Taxonomy" id="1392758"/>
    <lineage>
        <taxon>Bacteria</taxon>
        <taxon>Bacillati</taxon>
        <taxon>Actinomycetota</taxon>
        <taxon>Actinomycetes</taxon>
        <taxon>Micromonosporales</taxon>
        <taxon>Micromonosporaceae</taxon>
        <taxon>Rhizocola</taxon>
    </lineage>
</organism>
<feature type="transmembrane region" description="Helical" evidence="1">
    <location>
        <begin position="21"/>
        <end position="41"/>
    </location>
</feature>
<evidence type="ECO:0000256" key="1">
    <source>
        <dbReference type="SAM" id="Phobius"/>
    </source>
</evidence>
<dbReference type="EMBL" id="BONY01000067">
    <property type="protein sequence ID" value="GIH09387.1"/>
    <property type="molecule type" value="Genomic_DNA"/>
</dbReference>
<feature type="transmembrane region" description="Helical" evidence="1">
    <location>
        <begin position="372"/>
        <end position="394"/>
    </location>
</feature>
<feature type="transmembrane region" description="Helical" evidence="1">
    <location>
        <begin position="281"/>
        <end position="304"/>
    </location>
</feature>
<keyword evidence="1" id="KW-0812">Transmembrane</keyword>
<evidence type="ECO:0000313" key="2">
    <source>
        <dbReference type="EMBL" id="GIH09387.1"/>
    </source>
</evidence>
<feature type="transmembrane region" description="Helical" evidence="1">
    <location>
        <begin position="47"/>
        <end position="70"/>
    </location>
</feature>
<feature type="transmembrane region" description="Helical" evidence="1">
    <location>
        <begin position="174"/>
        <end position="192"/>
    </location>
</feature>
<sequence>MTANVAEKVPNRAAQLGRAGIAVAAATVVANFLAYLVPLFGARKLDAGNLSAIATVMAILAIASVPALGLQMAVAVGRAKHGAVHRLNRLILLAVAATVIPLLLLTPVLSHTLRLPWQVVPFAAVTVAAVTVASGWLGVLQGSMRFSRLALGMVLLGITRCGGIIAGLLAGFDLVGMVALGAAVSVLATAAIRPLLPPPVDLAEPPPMLSREVWAAGSATLALFVLSYADLIAARYLLPDVNSAEYAVLNVLTKGAIWAPGVITVMALPYFARDVRNSRKLAVLAVTAFGALLVAGTALLGPLAMRAAGGEAYVHLAGYAPAFAALGALYAIVFVLTNAQVAGGAKSPAAPLWVVAAGFTTAVLVLRPGITGIVTCALAAAAASVIGVGVALHLRTR</sequence>
<protein>
    <submittedName>
        <fullName evidence="2">Polysaccharide biosynthesis protein</fullName>
    </submittedName>
</protein>
<keyword evidence="1" id="KW-1133">Transmembrane helix</keyword>
<name>A0A8J3VKC2_9ACTN</name>
<dbReference type="AlphaFoldDB" id="A0A8J3VKC2"/>
<feature type="transmembrane region" description="Helical" evidence="1">
    <location>
        <begin position="149"/>
        <end position="168"/>
    </location>
</feature>
<feature type="transmembrane region" description="Helical" evidence="1">
    <location>
        <begin position="316"/>
        <end position="337"/>
    </location>
</feature>
<dbReference type="RefSeq" id="WP_203913123.1">
    <property type="nucleotide sequence ID" value="NZ_BONY01000067.1"/>
</dbReference>
<feature type="transmembrane region" description="Helical" evidence="1">
    <location>
        <begin position="349"/>
        <end position="366"/>
    </location>
</feature>
<gene>
    <name evidence="2" type="ORF">Rhe02_74540</name>
</gene>
<keyword evidence="1" id="KW-0472">Membrane</keyword>